<sequence>MTFVALPRCLMSETRSSADSADSRGDPSSGDRLRHRLPDPTQLSLLGFLSVPGYLFDAFESLQPFVLFFLFGFWPLLTSVTSDDADDPTAWVEMGTRSSRPFYLSLAYQQLNPYVQLQGIRQLLGHLPILARYRGRLPTPDRYVQSTSFHLPFEGEWTVVNGSPEREHSHSWGVLTQRYAYDFVITDDEGRTHTGDGTSPEDYYCYGEPVLAPADGVVVATNDGHRDYHRAGGWLDPTQRDIRGNWVAIEHDGGEYSLLAHLQCESVLVAAGDRVERGQQVGRCGHSGNSTEPHLHVHVQDHPDFFLGMGLPVQFDDVTTRTGPSASETTHSRAFLTAGDLTRPSRTETTR</sequence>
<organism evidence="3 4">
    <name type="scientific">Halogranum salarium B-1</name>
    <dbReference type="NCBI Taxonomy" id="1210908"/>
    <lineage>
        <taxon>Archaea</taxon>
        <taxon>Methanobacteriati</taxon>
        <taxon>Methanobacteriota</taxon>
        <taxon>Stenosarchaea group</taxon>
        <taxon>Halobacteria</taxon>
        <taxon>Halobacteriales</taxon>
        <taxon>Haloferacaceae</taxon>
    </lineage>
</organism>
<evidence type="ECO:0000313" key="4">
    <source>
        <dbReference type="Proteomes" id="UP000007813"/>
    </source>
</evidence>
<dbReference type="EMBL" id="ALJD01000004">
    <property type="protein sequence ID" value="EJN59644.1"/>
    <property type="molecule type" value="Genomic_DNA"/>
</dbReference>
<dbReference type="Gene3D" id="2.70.70.10">
    <property type="entry name" value="Glucose Permease (Domain IIA)"/>
    <property type="match status" value="1"/>
</dbReference>
<dbReference type="CDD" id="cd12797">
    <property type="entry name" value="M23_peptidase"/>
    <property type="match status" value="1"/>
</dbReference>
<dbReference type="Pfam" id="PF01551">
    <property type="entry name" value="Peptidase_M23"/>
    <property type="match status" value="1"/>
</dbReference>
<feature type="region of interest" description="Disordered" evidence="1">
    <location>
        <begin position="14"/>
        <end position="36"/>
    </location>
</feature>
<dbReference type="PANTHER" id="PTHR21666:SF270">
    <property type="entry name" value="MUREIN HYDROLASE ACTIVATOR ENVC"/>
    <property type="match status" value="1"/>
</dbReference>
<reference evidence="3 4" key="1">
    <citation type="journal article" date="2012" name="J. Bacteriol.">
        <title>Draft Genome Sequence of the Extremely Halophilic Archaeon Halogranum salarium B-1T.</title>
        <authorList>
            <person name="Kim K.K."/>
            <person name="Lee K.C."/>
            <person name="Lee J.S."/>
        </authorList>
    </citation>
    <scope>NUCLEOTIDE SEQUENCE [LARGE SCALE GENOMIC DNA]</scope>
    <source>
        <strain evidence="3 4">B-1</strain>
    </source>
</reference>
<evidence type="ECO:0000313" key="3">
    <source>
        <dbReference type="EMBL" id="EJN59644.1"/>
    </source>
</evidence>
<feature type="domain" description="M23ase beta-sheet core" evidence="2">
    <location>
        <begin position="206"/>
        <end position="300"/>
    </location>
</feature>
<name>J3JFX9_9EURY</name>
<gene>
    <name evidence="3" type="ORF">HSB1_18020</name>
</gene>
<dbReference type="eggNOG" id="arCOG11616">
    <property type="taxonomic scope" value="Archaea"/>
</dbReference>
<dbReference type="Proteomes" id="UP000007813">
    <property type="component" value="Unassembled WGS sequence"/>
</dbReference>
<feature type="compositionally biased region" description="Polar residues" evidence="1">
    <location>
        <begin position="320"/>
        <end position="329"/>
    </location>
</feature>
<feature type="region of interest" description="Disordered" evidence="1">
    <location>
        <begin position="319"/>
        <end position="351"/>
    </location>
</feature>
<dbReference type="SUPFAM" id="SSF51261">
    <property type="entry name" value="Duplicated hybrid motif"/>
    <property type="match status" value="1"/>
</dbReference>
<dbReference type="GO" id="GO:0004222">
    <property type="term" value="F:metalloendopeptidase activity"/>
    <property type="evidence" value="ECO:0007669"/>
    <property type="project" value="TreeGrafter"/>
</dbReference>
<accession>J3JFX9</accession>
<proteinExistence type="predicted"/>
<dbReference type="InterPro" id="IPR050570">
    <property type="entry name" value="Cell_wall_metabolism_enzyme"/>
</dbReference>
<comment type="caution">
    <text evidence="3">The sequence shown here is derived from an EMBL/GenBank/DDBJ whole genome shotgun (WGS) entry which is preliminary data.</text>
</comment>
<dbReference type="InterPro" id="IPR011055">
    <property type="entry name" value="Dup_hybrid_motif"/>
</dbReference>
<dbReference type="InterPro" id="IPR016047">
    <property type="entry name" value="M23ase_b-sheet_dom"/>
</dbReference>
<dbReference type="PANTHER" id="PTHR21666">
    <property type="entry name" value="PEPTIDASE-RELATED"/>
    <property type="match status" value="1"/>
</dbReference>
<feature type="compositionally biased region" description="Basic and acidic residues" evidence="1">
    <location>
        <begin position="21"/>
        <end position="36"/>
    </location>
</feature>
<evidence type="ECO:0000256" key="1">
    <source>
        <dbReference type="SAM" id="MobiDB-lite"/>
    </source>
</evidence>
<dbReference type="PATRIC" id="fig|1210908.3.peg.1729"/>
<evidence type="ECO:0000259" key="2">
    <source>
        <dbReference type="Pfam" id="PF01551"/>
    </source>
</evidence>
<dbReference type="AlphaFoldDB" id="J3JFX9"/>
<protein>
    <submittedName>
        <fullName evidence="3">Peptidase M23</fullName>
    </submittedName>
</protein>